<dbReference type="AlphaFoldDB" id="A0A268EPT8"/>
<organism evidence="3 4">
    <name type="scientific">Paenibacillus campinasensis</name>
    <dbReference type="NCBI Taxonomy" id="66347"/>
    <lineage>
        <taxon>Bacteria</taxon>
        <taxon>Bacillati</taxon>
        <taxon>Bacillota</taxon>
        <taxon>Bacilli</taxon>
        <taxon>Bacillales</taxon>
        <taxon>Paenibacillaceae</taxon>
        <taxon>Paenibacillus</taxon>
    </lineage>
</organism>
<reference evidence="3 4" key="1">
    <citation type="submission" date="2017-07" db="EMBL/GenBank/DDBJ databases">
        <title>Isolation and whole genome analysis of endospore-forming bacteria from heroin.</title>
        <authorList>
            <person name="Kalinowski J."/>
            <person name="Ahrens B."/>
            <person name="Al-Dilaimi A."/>
            <person name="Winkler A."/>
            <person name="Wibberg D."/>
            <person name="Schleenbecker U."/>
            <person name="Ruckert C."/>
            <person name="Wolfel R."/>
            <person name="Grass G."/>
        </authorList>
    </citation>
    <scope>NUCLEOTIDE SEQUENCE [LARGE SCALE GENOMIC DNA]</scope>
    <source>
        <strain evidence="3 4">7537-G1</strain>
    </source>
</reference>
<evidence type="ECO:0000313" key="4">
    <source>
        <dbReference type="Proteomes" id="UP000215596"/>
    </source>
</evidence>
<comment type="caution">
    <text evidence="3">The sequence shown here is derived from an EMBL/GenBank/DDBJ whole genome shotgun (WGS) entry which is preliminary data.</text>
</comment>
<evidence type="ECO:0000313" key="5">
    <source>
        <dbReference type="Proteomes" id="UP000435177"/>
    </source>
</evidence>
<dbReference type="Proteomes" id="UP000215596">
    <property type="component" value="Unassembled WGS sequence"/>
</dbReference>
<feature type="transmembrane region" description="Helical" evidence="1">
    <location>
        <begin position="81"/>
        <end position="103"/>
    </location>
</feature>
<keyword evidence="5" id="KW-1185">Reference proteome</keyword>
<dbReference type="EMBL" id="WOAA01000008">
    <property type="protein sequence ID" value="MUG66651.1"/>
    <property type="molecule type" value="Genomic_DNA"/>
</dbReference>
<evidence type="ECO:0000313" key="2">
    <source>
        <dbReference type="EMBL" id="MUG66651.1"/>
    </source>
</evidence>
<dbReference type="EMBL" id="NPBY01000047">
    <property type="protein sequence ID" value="PAD75106.1"/>
    <property type="molecule type" value="Genomic_DNA"/>
</dbReference>
<dbReference type="Pfam" id="PF22564">
    <property type="entry name" value="HAAS"/>
    <property type="match status" value="1"/>
</dbReference>
<gene>
    <name evidence="3" type="ORF">CHH67_15895</name>
    <name evidence="2" type="ORF">GNP94_11630</name>
</gene>
<dbReference type="RefSeq" id="WP_095266191.1">
    <property type="nucleotide sequence ID" value="NZ_NPBY01000047.1"/>
</dbReference>
<dbReference type="OrthoDB" id="9804829at2"/>
<evidence type="ECO:0000313" key="3">
    <source>
        <dbReference type="EMBL" id="PAD75106.1"/>
    </source>
</evidence>
<keyword evidence="1" id="KW-0812">Transmembrane</keyword>
<evidence type="ECO:0000256" key="1">
    <source>
        <dbReference type="SAM" id="Phobius"/>
    </source>
</evidence>
<sequence>MTKKQFISILESRLAILPADERREFIQDMEAHFAFGLQNGRTEKEIAEELGDPFVIAREALGDLHPLQAPPANERNTVAKAFIATGLALFGLIAYPLLAALWITGGGVALSAAAAVISPALVVVDYILQDSFYPAKLFLSIALVGFGLFLWQASRLIFSALTKLTRGYSNWNTRVMKGRTHQ</sequence>
<dbReference type="Proteomes" id="UP000435177">
    <property type="component" value="Unassembled WGS sequence"/>
</dbReference>
<keyword evidence="1" id="KW-0472">Membrane</keyword>
<feature type="transmembrane region" description="Helical" evidence="1">
    <location>
        <begin position="109"/>
        <end position="128"/>
    </location>
</feature>
<reference evidence="2 5" key="2">
    <citation type="submission" date="2019-11" db="EMBL/GenBank/DDBJ databases">
        <title>Draft genome sequences of five Paenibacillus species of dairy origin.</title>
        <authorList>
            <person name="Olajide A.M."/>
            <person name="Chen S."/>
            <person name="Lapointe G."/>
        </authorList>
    </citation>
    <scope>NUCLEOTIDE SEQUENCE [LARGE SCALE GENOMIC DNA]</scope>
    <source>
        <strain evidence="2 5">3CS1</strain>
    </source>
</reference>
<name>A0A268EPT8_9BACL</name>
<feature type="transmembrane region" description="Helical" evidence="1">
    <location>
        <begin position="137"/>
        <end position="158"/>
    </location>
</feature>
<protein>
    <submittedName>
        <fullName evidence="2">DUF1700 domain-containing protein</fullName>
    </submittedName>
</protein>
<proteinExistence type="predicted"/>
<accession>A0A268EPT8</accession>
<keyword evidence="1" id="KW-1133">Transmembrane helix</keyword>